<feature type="chain" id="PRO_5024960643" evidence="1">
    <location>
        <begin position="20"/>
        <end position="157"/>
    </location>
</feature>
<protein>
    <submittedName>
        <fullName evidence="2">Uncharacterized protein</fullName>
    </submittedName>
</protein>
<evidence type="ECO:0000313" key="2">
    <source>
        <dbReference type="EMBL" id="KAE8307868.1"/>
    </source>
</evidence>
<dbReference type="EMBL" id="ML738396">
    <property type="protein sequence ID" value="KAE8307868.1"/>
    <property type="molecule type" value="Genomic_DNA"/>
</dbReference>
<reference evidence="3" key="1">
    <citation type="submission" date="2019-04" db="EMBL/GenBank/DDBJ databases">
        <title>Friends and foes A comparative genomics studyof 23 Aspergillus species from section Flavi.</title>
        <authorList>
            <consortium name="DOE Joint Genome Institute"/>
            <person name="Kjaerbolling I."/>
            <person name="Vesth T."/>
            <person name="Frisvad J.C."/>
            <person name="Nybo J.L."/>
            <person name="Theobald S."/>
            <person name="Kildgaard S."/>
            <person name="Isbrandt T."/>
            <person name="Kuo A."/>
            <person name="Sato A."/>
            <person name="Lyhne E.K."/>
            <person name="Kogle M.E."/>
            <person name="Wiebenga A."/>
            <person name="Kun R.S."/>
            <person name="Lubbers R.J."/>
            <person name="Makela M.R."/>
            <person name="Barry K."/>
            <person name="Chovatia M."/>
            <person name="Clum A."/>
            <person name="Daum C."/>
            <person name="Haridas S."/>
            <person name="He G."/>
            <person name="LaButti K."/>
            <person name="Lipzen A."/>
            <person name="Mondo S."/>
            <person name="Riley R."/>
            <person name="Salamov A."/>
            <person name="Simmons B.A."/>
            <person name="Magnuson J.K."/>
            <person name="Henrissat B."/>
            <person name="Mortensen U.H."/>
            <person name="Larsen T.O."/>
            <person name="Devries R.P."/>
            <person name="Grigoriev I.V."/>
            <person name="Machida M."/>
            <person name="Baker S.E."/>
            <person name="Andersen M.R."/>
        </authorList>
    </citation>
    <scope>NUCLEOTIDE SEQUENCE [LARGE SCALE GENOMIC DNA]</scope>
    <source>
        <strain evidence="3">CBS 130015</strain>
    </source>
</reference>
<name>A0A5N6VHX6_9EURO</name>
<organism evidence="2 3">
    <name type="scientific">Aspergillus transmontanensis</name>
    <dbReference type="NCBI Taxonomy" id="1034304"/>
    <lineage>
        <taxon>Eukaryota</taxon>
        <taxon>Fungi</taxon>
        <taxon>Dikarya</taxon>
        <taxon>Ascomycota</taxon>
        <taxon>Pezizomycotina</taxon>
        <taxon>Eurotiomycetes</taxon>
        <taxon>Eurotiomycetidae</taxon>
        <taxon>Eurotiales</taxon>
        <taxon>Aspergillaceae</taxon>
        <taxon>Aspergillus</taxon>
        <taxon>Aspergillus subgen. Circumdati</taxon>
    </lineage>
</organism>
<accession>A0A5N6VHX6</accession>
<evidence type="ECO:0000313" key="3">
    <source>
        <dbReference type="Proteomes" id="UP000325433"/>
    </source>
</evidence>
<sequence length="157" mass="16997">MRWATNLALQFLLIASSNSDFVSPSNLDESMASYTQLHQKKGAAAVKFHISCADCGFEQRTGRPLELGIYVADQACDRTVLVLNGRKLTQAWNDSHGYGSGLNPSHIENGDGVLAATWQSACISSGSSSDEPIRQFLTVQIDCVAGFDARLLLSCLR</sequence>
<evidence type="ECO:0000256" key="1">
    <source>
        <dbReference type="SAM" id="SignalP"/>
    </source>
</evidence>
<keyword evidence="1" id="KW-0732">Signal</keyword>
<dbReference type="Proteomes" id="UP000325433">
    <property type="component" value="Unassembled WGS sequence"/>
</dbReference>
<feature type="signal peptide" evidence="1">
    <location>
        <begin position="1"/>
        <end position="19"/>
    </location>
</feature>
<proteinExistence type="predicted"/>
<gene>
    <name evidence="2" type="ORF">BDV41DRAFT_553157</name>
</gene>
<dbReference type="AlphaFoldDB" id="A0A5N6VHX6"/>
<keyword evidence="3" id="KW-1185">Reference proteome</keyword>